<feature type="transmembrane region" description="Helical" evidence="1">
    <location>
        <begin position="227"/>
        <end position="251"/>
    </location>
</feature>
<feature type="transmembrane region" description="Helical" evidence="1">
    <location>
        <begin position="257"/>
        <end position="279"/>
    </location>
</feature>
<accession>A0ABM9V046</accession>
<proteinExistence type="predicted"/>
<dbReference type="InterPro" id="IPR006750">
    <property type="entry name" value="YdcZ"/>
</dbReference>
<comment type="caution">
    <text evidence="2">The sequence shown here is derived from an EMBL/GenBank/DDBJ whole genome shotgun (WGS) entry which is preliminary data.</text>
</comment>
<dbReference type="Pfam" id="PF04657">
    <property type="entry name" value="DMT_YdcZ"/>
    <property type="match status" value="2"/>
</dbReference>
<feature type="transmembrane region" description="Helical" evidence="1">
    <location>
        <begin position="127"/>
        <end position="146"/>
    </location>
</feature>
<organism evidence="2 3">
    <name type="scientific">Leuconostoc gasicomitatum</name>
    <dbReference type="NCBI Taxonomy" id="115778"/>
    <lineage>
        <taxon>Bacteria</taxon>
        <taxon>Bacillati</taxon>
        <taxon>Bacillota</taxon>
        <taxon>Bacilli</taxon>
        <taxon>Lactobacillales</taxon>
        <taxon>Lactobacillaceae</taxon>
        <taxon>Leuconostoc</taxon>
        <taxon>Leuconostoc gelidum group</taxon>
    </lineage>
</organism>
<feature type="transmembrane region" description="Helical" evidence="1">
    <location>
        <begin position="286"/>
        <end position="304"/>
    </location>
</feature>
<feature type="transmembrane region" description="Helical" evidence="1">
    <location>
        <begin position="167"/>
        <end position="186"/>
    </location>
</feature>
<gene>
    <name evidence="2" type="ORF">C122C_1140</name>
</gene>
<evidence type="ECO:0008006" key="4">
    <source>
        <dbReference type="Google" id="ProtNLM"/>
    </source>
</evidence>
<sequence length="307" mass="33061">MYLIYIGLAVVTGLTLAAETALNAQLSALLKSPIIACFVAYTVGTIILFCMTIMIGDFQKIQNLFSTPILPLTGGLFGLIFVMSCIILFPKIGAVETVMLPTLGQILSGMLFETVGWFSLPVINLSISRVGGLFILLIGIYVAIVMPAKVSKQASMVSIPIKKSAQLLNRIWAFVAGVLCTVQSILNGQLANDVGSSTVSAFWVFFIGFVVLMCLRQNSLRKLWLGIKLVPAWLAGTTGALFVTFMSILILPLGPGLTVSISTLGVMVGAVLVQQFGLFQSVRENISRYQIIGIITMLFGIIIIKML</sequence>
<feature type="transmembrane region" description="Helical" evidence="1">
    <location>
        <begin position="198"/>
        <end position="215"/>
    </location>
</feature>
<dbReference type="Proteomes" id="UP000199271">
    <property type="component" value="Unassembled WGS sequence"/>
</dbReference>
<feature type="transmembrane region" description="Helical" evidence="1">
    <location>
        <begin position="68"/>
        <end position="89"/>
    </location>
</feature>
<dbReference type="PANTHER" id="PTHR34821">
    <property type="entry name" value="INNER MEMBRANE PROTEIN YDCZ"/>
    <property type="match status" value="1"/>
</dbReference>
<dbReference type="PANTHER" id="PTHR34821:SF2">
    <property type="entry name" value="INNER MEMBRANE PROTEIN YDCZ"/>
    <property type="match status" value="1"/>
</dbReference>
<evidence type="ECO:0000256" key="1">
    <source>
        <dbReference type="SAM" id="Phobius"/>
    </source>
</evidence>
<evidence type="ECO:0000313" key="2">
    <source>
        <dbReference type="EMBL" id="CUW05202.1"/>
    </source>
</evidence>
<dbReference type="RefSeq" id="WP_089997384.1">
    <property type="nucleotide sequence ID" value="NZ_FBSY01000002.1"/>
</dbReference>
<protein>
    <recommendedName>
        <fullName evidence="4">DMT family transporter</fullName>
    </recommendedName>
</protein>
<dbReference type="EMBL" id="FBSY01000002">
    <property type="protein sequence ID" value="CUW05202.1"/>
    <property type="molecule type" value="Genomic_DNA"/>
</dbReference>
<name>A0ABM9V046_9LACO</name>
<evidence type="ECO:0000313" key="3">
    <source>
        <dbReference type="Proteomes" id="UP000199271"/>
    </source>
</evidence>
<reference evidence="2 3" key="1">
    <citation type="submission" date="2015-12" db="EMBL/GenBank/DDBJ databases">
        <authorList>
            <person name="Andreevskaya M."/>
        </authorList>
    </citation>
    <scope>NUCLEOTIDE SEQUENCE [LARGE SCALE GENOMIC DNA]</scope>
    <source>
        <strain evidence="2 3">C122c</strain>
    </source>
</reference>
<feature type="transmembrane region" description="Helical" evidence="1">
    <location>
        <begin position="33"/>
        <end position="56"/>
    </location>
</feature>
<keyword evidence="1" id="KW-0472">Membrane</keyword>
<keyword evidence="1" id="KW-1133">Transmembrane helix</keyword>
<keyword evidence="1" id="KW-0812">Transmembrane</keyword>
<keyword evidence="3" id="KW-1185">Reference proteome</keyword>